<evidence type="ECO:0000256" key="12">
    <source>
        <dbReference type="ARBA" id="ARBA00023186"/>
    </source>
</evidence>
<keyword evidence="11 14" id="KW-1015">Disulfide bond</keyword>
<feature type="topological domain" description="Periplasmic" evidence="14">
    <location>
        <begin position="34"/>
        <end position="51"/>
    </location>
</feature>
<keyword evidence="10 14" id="KW-0472">Membrane</keyword>
<keyword evidence="6 14" id="KW-0812">Transmembrane</keyword>
<keyword evidence="7 14" id="KW-0249">Electron transport</keyword>
<feature type="topological domain" description="Periplasmic" evidence="14">
    <location>
        <begin position="93"/>
        <end position="147"/>
    </location>
</feature>
<gene>
    <name evidence="14 16" type="primary">dsbB</name>
    <name evidence="16" type="ORF">MD535_12175</name>
</gene>
<dbReference type="GO" id="GO:0015035">
    <property type="term" value="F:protein-disulfide reductase activity"/>
    <property type="evidence" value="ECO:0007669"/>
    <property type="project" value="UniProtKB-UniRule"/>
</dbReference>
<dbReference type="PANTHER" id="PTHR36570">
    <property type="entry name" value="DISULFIDE BOND FORMATION PROTEIN B"/>
    <property type="match status" value="1"/>
</dbReference>
<evidence type="ECO:0000256" key="8">
    <source>
        <dbReference type="ARBA" id="ARBA00022989"/>
    </source>
</evidence>
<comment type="subcellular location">
    <subcellularLocation>
        <location evidence="1">Cell inner membrane</location>
        <topology evidence="1">Multi-pass membrane protein</topology>
    </subcellularLocation>
    <subcellularLocation>
        <location evidence="14">Cell membrane</location>
        <topology evidence="14">Multi-pass membrane protein</topology>
    </subcellularLocation>
</comment>
<dbReference type="InterPro" id="IPR023380">
    <property type="entry name" value="DsbB-like_sf"/>
</dbReference>
<evidence type="ECO:0000256" key="11">
    <source>
        <dbReference type="ARBA" id="ARBA00023157"/>
    </source>
</evidence>
<dbReference type="GO" id="GO:0009055">
    <property type="term" value="F:electron transfer activity"/>
    <property type="evidence" value="ECO:0007669"/>
    <property type="project" value="UniProtKB-UniRule"/>
</dbReference>
<dbReference type="SUPFAM" id="SSF158442">
    <property type="entry name" value="DsbB-like"/>
    <property type="match status" value="1"/>
</dbReference>
<dbReference type="HAMAP" id="MF_00286">
    <property type="entry name" value="DsbB"/>
    <property type="match status" value="1"/>
</dbReference>
<sequence>MTILSNIKAFSKTRLSWALLFACTLIFELCALFFQHVLMLGPCVMCIYERVAMFGILGAATIGLINPNNTVLRWTGLIAWGAAAVKGLTLSLEHVDYQFNPSPFKTCDLFVTFPDWAPLNEWAPWMFEAYGDCSKVVWQFLTLSMPQWLVIIFAGNLVALAIIVLAQGAKQSRSRTRGFQ</sequence>
<dbReference type="InterPro" id="IPR003752">
    <property type="entry name" value="DiS_bond_form_DsbB/BdbC"/>
</dbReference>
<keyword evidence="13 14" id="KW-0676">Redox-active center</keyword>
<dbReference type="Gene3D" id="1.20.1550.10">
    <property type="entry name" value="DsbB-like"/>
    <property type="match status" value="1"/>
</dbReference>
<dbReference type="EMBL" id="JAKRRY010000014">
    <property type="protein sequence ID" value="MCW8346752.1"/>
    <property type="molecule type" value="Genomic_DNA"/>
</dbReference>
<organism evidence="16 17">
    <name type="scientific">Vibrio qingdaonensis</name>
    <dbReference type="NCBI Taxonomy" id="2829491"/>
    <lineage>
        <taxon>Bacteria</taxon>
        <taxon>Pseudomonadati</taxon>
        <taxon>Pseudomonadota</taxon>
        <taxon>Gammaproteobacteria</taxon>
        <taxon>Vibrionales</taxon>
        <taxon>Vibrionaceae</taxon>
        <taxon>Vibrio</taxon>
    </lineage>
</organism>
<dbReference type="PANTHER" id="PTHR36570:SF2">
    <property type="entry name" value="DISULFIDE BOND FORMATION PROTEIN B"/>
    <property type="match status" value="1"/>
</dbReference>
<feature type="transmembrane region" description="Helical" evidence="15">
    <location>
        <begin position="148"/>
        <end position="166"/>
    </location>
</feature>
<evidence type="ECO:0000256" key="3">
    <source>
        <dbReference type="ARBA" id="ARBA00022448"/>
    </source>
</evidence>
<dbReference type="GO" id="GO:0006457">
    <property type="term" value="P:protein folding"/>
    <property type="evidence" value="ECO:0007669"/>
    <property type="project" value="InterPro"/>
</dbReference>
<evidence type="ECO:0000313" key="16">
    <source>
        <dbReference type="EMBL" id="MCW8346752.1"/>
    </source>
</evidence>
<dbReference type="GO" id="GO:0005886">
    <property type="term" value="C:plasma membrane"/>
    <property type="evidence" value="ECO:0007669"/>
    <property type="project" value="UniProtKB-SubCell"/>
</dbReference>
<dbReference type="InterPro" id="IPR022920">
    <property type="entry name" value="Disulphide_bond_form_DsbB"/>
</dbReference>
<feature type="disulfide bond" description="Redox-active" evidence="14">
    <location>
        <begin position="43"/>
        <end position="46"/>
    </location>
</feature>
<feature type="topological domain" description="Cytoplasmic" evidence="14">
    <location>
        <begin position="167"/>
        <end position="180"/>
    </location>
</feature>
<feature type="transmembrane region" description="Helical" evidence="15">
    <location>
        <begin position="46"/>
        <end position="65"/>
    </location>
</feature>
<accession>A0A9X3CNQ5</accession>
<dbReference type="AlphaFoldDB" id="A0A9X3CNQ5"/>
<evidence type="ECO:0000256" key="4">
    <source>
        <dbReference type="ARBA" id="ARBA00022475"/>
    </source>
</evidence>
<reference evidence="16" key="1">
    <citation type="submission" date="2022-02" db="EMBL/GenBank/DDBJ databases">
        <title>Vibrio sp. nov, a new bacterium isolated from seawater.</title>
        <authorList>
            <person name="Yuan Y."/>
        </authorList>
    </citation>
    <scope>NUCLEOTIDE SEQUENCE</scope>
    <source>
        <strain evidence="16">ZSDZ65</strain>
    </source>
</reference>
<evidence type="ECO:0000256" key="10">
    <source>
        <dbReference type="ARBA" id="ARBA00023136"/>
    </source>
</evidence>
<dbReference type="RefSeq" id="WP_265675290.1">
    <property type="nucleotide sequence ID" value="NZ_JAKRRY010000014.1"/>
</dbReference>
<evidence type="ECO:0000256" key="5">
    <source>
        <dbReference type="ARBA" id="ARBA00022519"/>
    </source>
</evidence>
<keyword evidence="12 14" id="KW-0143">Chaperone</keyword>
<evidence type="ECO:0000256" key="13">
    <source>
        <dbReference type="ARBA" id="ARBA00023284"/>
    </source>
</evidence>
<proteinExistence type="inferred from homology"/>
<comment type="caution">
    <text evidence="14">Lacks conserved residue(s) required for the propagation of feature annotation.</text>
</comment>
<evidence type="ECO:0000256" key="15">
    <source>
        <dbReference type="SAM" id="Phobius"/>
    </source>
</evidence>
<evidence type="ECO:0000256" key="14">
    <source>
        <dbReference type="HAMAP-Rule" id="MF_00286"/>
    </source>
</evidence>
<keyword evidence="3 14" id="KW-0813">Transport</keyword>
<keyword evidence="9 14" id="KW-0560">Oxidoreductase</keyword>
<evidence type="ECO:0000256" key="1">
    <source>
        <dbReference type="ARBA" id="ARBA00004429"/>
    </source>
</evidence>
<evidence type="ECO:0000256" key="7">
    <source>
        <dbReference type="ARBA" id="ARBA00022982"/>
    </source>
</evidence>
<comment type="function">
    <text evidence="14">Required for disulfide bond formation in some periplasmic proteins. Acts by oxidizing the DsbA protein.</text>
</comment>
<feature type="topological domain" description="Cytoplasmic" evidence="14">
    <location>
        <begin position="1"/>
        <end position="16"/>
    </location>
</feature>
<dbReference type="Pfam" id="PF02600">
    <property type="entry name" value="DsbB"/>
    <property type="match status" value="1"/>
</dbReference>
<dbReference type="InterPro" id="IPR050183">
    <property type="entry name" value="DsbB"/>
</dbReference>
<comment type="similarity">
    <text evidence="2 14">Belongs to the DsbB family.</text>
</comment>
<comment type="caution">
    <text evidence="16">The sequence shown here is derived from an EMBL/GenBank/DDBJ whole genome shotgun (WGS) entry which is preliminary data.</text>
</comment>
<keyword evidence="8 14" id="KW-1133">Transmembrane helix</keyword>
<feature type="transmembrane region" description="Helical" evidence="15">
    <location>
        <begin position="15"/>
        <end position="34"/>
    </location>
</feature>
<dbReference type="Proteomes" id="UP001155587">
    <property type="component" value="Unassembled WGS sequence"/>
</dbReference>
<keyword evidence="17" id="KW-1185">Reference proteome</keyword>
<keyword evidence="4 14" id="KW-1003">Cell membrane</keyword>
<evidence type="ECO:0000256" key="9">
    <source>
        <dbReference type="ARBA" id="ARBA00023002"/>
    </source>
</evidence>
<evidence type="ECO:0000256" key="2">
    <source>
        <dbReference type="ARBA" id="ARBA00008823"/>
    </source>
</evidence>
<protein>
    <recommendedName>
        <fullName evidence="14">Disulfide bond formation protein B</fullName>
    </recommendedName>
    <alternativeName>
        <fullName evidence="14">Disulfide oxidoreductase</fullName>
    </alternativeName>
</protein>
<feature type="disulfide bond" description="Redox-active" evidence="14">
    <location>
        <begin position="107"/>
        <end position="133"/>
    </location>
</feature>
<keyword evidence="5" id="KW-0997">Cell inner membrane</keyword>
<evidence type="ECO:0000313" key="17">
    <source>
        <dbReference type="Proteomes" id="UP001155587"/>
    </source>
</evidence>
<dbReference type="NCBIfam" id="NF002485">
    <property type="entry name" value="PRK01749.1"/>
    <property type="match status" value="1"/>
</dbReference>
<name>A0A9X3CNQ5_9VIBR</name>
<evidence type="ECO:0000256" key="6">
    <source>
        <dbReference type="ARBA" id="ARBA00022692"/>
    </source>
</evidence>